<dbReference type="eggNOG" id="COG1846">
    <property type="taxonomic scope" value="Bacteria"/>
</dbReference>
<gene>
    <name evidence="5" type="ORF">Cspa_c02960</name>
</gene>
<sequence length="161" mass="18295">MDKDDLFKVSDSLMNFLWIIQNNVLKTQDINKIIQASRSDTRGCCKDFSIPPSHGRVIFYLLHCNSSPISQIADSLGISKSNMTPIIDNLINYGLVNRFPDSDDRRVLRVELTQKAHDLLDAFRDAISNSFVEKISALSDDDVVLLNQSMLNLITLFKKIY</sequence>
<feature type="domain" description="HTH marR-type" evidence="4">
    <location>
        <begin position="10"/>
        <end position="161"/>
    </location>
</feature>
<dbReference type="InterPro" id="IPR011991">
    <property type="entry name" value="ArsR-like_HTH"/>
</dbReference>
<evidence type="ECO:0000256" key="1">
    <source>
        <dbReference type="ARBA" id="ARBA00023015"/>
    </source>
</evidence>
<dbReference type="EMBL" id="CP004121">
    <property type="protein sequence ID" value="AGF54114.1"/>
    <property type="molecule type" value="Genomic_DNA"/>
</dbReference>
<dbReference type="GO" id="GO:0003700">
    <property type="term" value="F:DNA-binding transcription factor activity"/>
    <property type="evidence" value="ECO:0007669"/>
    <property type="project" value="InterPro"/>
</dbReference>
<dbReference type="CDD" id="cd00090">
    <property type="entry name" value="HTH_ARSR"/>
    <property type="match status" value="1"/>
</dbReference>
<dbReference type="PANTHER" id="PTHR42756">
    <property type="entry name" value="TRANSCRIPTIONAL REGULATOR, MARR"/>
    <property type="match status" value="1"/>
</dbReference>
<dbReference type="PATRIC" id="fig|931276.5.peg.273"/>
<dbReference type="RefSeq" id="WP_015390440.1">
    <property type="nucleotide sequence ID" value="NC_020291.1"/>
</dbReference>
<dbReference type="SMART" id="SM00347">
    <property type="entry name" value="HTH_MARR"/>
    <property type="match status" value="1"/>
</dbReference>
<protein>
    <submittedName>
        <fullName evidence="5">Transcriptional regulator, MarR family</fullName>
    </submittedName>
</protein>
<keyword evidence="1" id="KW-0805">Transcription regulation</keyword>
<dbReference type="KEGG" id="csr:Cspa_c02960"/>
<dbReference type="HOGENOM" id="CLU_083287_27_4_9"/>
<dbReference type="PANTHER" id="PTHR42756:SF1">
    <property type="entry name" value="TRANSCRIPTIONAL REPRESSOR OF EMRAB OPERON"/>
    <property type="match status" value="1"/>
</dbReference>
<evidence type="ECO:0000256" key="2">
    <source>
        <dbReference type="ARBA" id="ARBA00023125"/>
    </source>
</evidence>
<keyword evidence="2" id="KW-0238">DNA-binding</keyword>
<evidence type="ECO:0000259" key="4">
    <source>
        <dbReference type="PROSITE" id="PS50995"/>
    </source>
</evidence>
<name>M1M831_9CLOT</name>
<dbReference type="SUPFAM" id="SSF46785">
    <property type="entry name" value="Winged helix' DNA-binding domain"/>
    <property type="match status" value="1"/>
</dbReference>
<accession>M1M831</accession>
<dbReference type="Proteomes" id="UP000011728">
    <property type="component" value="Chromosome"/>
</dbReference>
<organism evidence="5 6">
    <name type="scientific">Clostridium saccharoperbutylacetonicum N1-4(HMT)</name>
    <dbReference type="NCBI Taxonomy" id="931276"/>
    <lineage>
        <taxon>Bacteria</taxon>
        <taxon>Bacillati</taxon>
        <taxon>Bacillota</taxon>
        <taxon>Clostridia</taxon>
        <taxon>Eubacteriales</taxon>
        <taxon>Clostridiaceae</taxon>
        <taxon>Clostridium</taxon>
    </lineage>
</organism>
<keyword evidence="3" id="KW-0804">Transcription</keyword>
<dbReference type="PROSITE" id="PS50995">
    <property type="entry name" value="HTH_MARR_2"/>
    <property type="match status" value="1"/>
</dbReference>
<proteinExistence type="predicted"/>
<dbReference type="AlphaFoldDB" id="M1M831"/>
<evidence type="ECO:0000256" key="3">
    <source>
        <dbReference type="ARBA" id="ARBA00023163"/>
    </source>
</evidence>
<evidence type="ECO:0000313" key="5">
    <source>
        <dbReference type="EMBL" id="AGF54114.1"/>
    </source>
</evidence>
<reference evidence="5 6" key="1">
    <citation type="submission" date="2013-02" db="EMBL/GenBank/DDBJ databases">
        <title>Genome sequence of Clostridium saccharoperbutylacetonicum N1-4(HMT).</title>
        <authorList>
            <person name="Poehlein A."/>
            <person name="Daniel R."/>
        </authorList>
    </citation>
    <scope>NUCLEOTIDE SEQUENCE [LARGE SCALE GENOMIC DNA]</scope>
    <source>
        <strain evidence="6">N1-4(HMT)</strain>
    </source>
</reference>
<dbReference type="Pfam" id="PF01047">
    <property type="entry name" value="MarR"/>
    <property type="match status" value="1"/>
</dbReference>
<dbReference type="OrthoDB" id="166070at2"/>
<dbReference type="Gene3D" id="1.10.10.10">
    <property type="entry name" value="Winged helix-like DNA-binding domain superfamily/Winged helix DNA-binding domain"/>
    <property type="match status" value="1"/>
</dbReference>
<evidence type="ECO:0000313" key="6">
    <source>
        <dbReference type="Proteomes" id="UP000011728"/>
    </source>
</evidence>
<dbReference type="InterPro" id="IPR036390">
    <property type="entry name" value="WH_DNA-bd_sf"/>
</dbReference>
<keyword evidence="6" id="KW-1185">Reference proteome</keyword>
<dbReference type="PRINTS" id="PR00598">
    <property type="entry name" value="HTHMARR"/>
</dbReference>
<dbReference type="GO" id="GO:0003677">
    <property type="term" value="F:DNA binding"/>
    <property type="evidence" value="ECO:0007669"/>
    <property type="project" value="UniProtKB-KW"/>
</dbReference>
<dbReference type="InterPro" id="IPR000835">
    <property type="entry name" value="HTH_MarR-typ"/>
</dbReference>
<dbReference type="InterPro" id="IPR036388">
    <property type="entry name" value="WH-like_DNA-bd_sf"/>
</dbReference>